<feature type="region of interest" description="Disordered" evidence="1">
    <location>
        <begin position="34"/>
        <end position="71"/>
    </location>
</feature>
<evidence type="ECO:0000256" key="1">
    <source>
        <dbReference type="SAM" id="MobiDB-lite"/>
    </source>
</evidence>
<dbReference type="EMBL" id="LJYG01000108">
    <property type="protein sequence ID" value="KRQ03491.1"/>
    <property type="molecule type" value="Genomic_DNA"/>
</dbReference>
<evidence type="ECO:0000313" key="2">
    <source>
        <dbReference type="EMBL" id="KRQ03491.1"/>
    </source>
</evidence>
<dbReference type="STRING" id="989370.AOQ71_32825"/>
<protein>
    <submittedName>
        <fullName evidence="2">Uncharacterized protein</fullName>
    </submittedName>
</protein>
<gene>
    <name evidence="2" type="ORF">AOQ71_32825</name>
</gene>
<dbReference type="AlphaFoldDB" id="A0A0R3D1H6"/>
<reference evidence="2 3" key="1">
    <citation type="submission" date="2015-09" db="EMBL/GenBank/DDBJ databases">
        <title>Draft Genome Sequence of Bradyrhizobium manausense Strain BR 3351T, a Novel Symbiotic Nitrogen-Fixing Alphaproteobacterium Isolated from Brazilian Amazon Rain Forest.</title>
        <authorList>
            <person name="De Araujo J.L."/>
            <person name="Zilli J.E."/>
        </authorList>
    </citation>
    <scope>NUCLEOTIDE SEQUENCE [LARGE SCALE GENOMIC DNA]</scope>
    <source>
        <strain evidence="2 3">BR3351</strain>
    </source>
</reference>
<keyword evidence="3" id="KW-1185">Reference proteome</keyword>
<name>A0A0R3D1H6_9BRAD</name>
<comment type="caution">
    <text evidence="2">The sequence shown here is derived from an EMBL/GenBank/DDBJ whole genome shotgun (WGS) entry which is preliminary data.</text>
</comment>
<accession>A0A0R3D1H6</accession>
<organism evidence="2 3">
    <name type="scientific">Bradyrhizobium manausense</name>
    <dbReference type="NCBI Taxonomy" id="989370"/>
    <lineage>
        <taxon>Bacteria</taxon>
        <taxon>Pseudomonadati</taxon>
        <taxon>Pseudomonadota</taxon>
        <taxon>Alphaproteobacteria</taxon>
        <taxon>Hyphomicrobiales</taxon>
        <taxon>Nitrobacteraceae</taxon>
        <taxon>Bradyrhizobium</taxon>
    </lineage>
</organism>
<sequence length="71" mass="7505">MLGKAYLTRQASLLVKFAKTTSDAELSAKLMSKAADLKSQADPMPDRDQGPKAPDVAEVENAASGNPITRS</sequence>
<dbReference type="RefSeq" id="WP_057755977.1">
    <property type="nucleotide sequence ID" value="NZ_LJYG01000108.1"/>
</dbReference>
<dbReference type="OrthoDB" id="8243521at2"/>
<evidence type="ECO:0000313" key="3">
    <source>
        <dbReference type="Proteomes" id="UP000051936"/>
    </source>
</evidence>
<dbReference type="Proteomes" id="UP000051936">
    <property type="component" value="Unassembled WGS sequence"/>
</dbReference>
<proteinExistence type="predicted"/>